<evidence type="ECO:0000313" key="1">
    <source>
        <dbReference type="EMBL" id="KRG68572.1"/>
    </source>
</evidence>
<accession>A0A0R0CFL8</accession>
<proteinExistence type="predicted"/>
<dbReference type="Pfam" id="PF06080">
    <property type="entry name" value="DUF938"/>
    <property type="match status" value="1"/>
</dbReference>
<dbReference type="PATRIC" id="fig|405446.3.peg.943"/>
<gene>
    <name evidence="1" type="ORF">ABB27_07490</name>
</gene>
<dbReference type="RefSeq" id="WP_057627945.1">
    <property type="nucleotide sequence ID" value="NZ_LDJJ01000021.1"/>
</dbReference>
<evidence type="ECO:0008006" key="3">
    <source>
        <dbReference type="Google" id="ProtNLM"/>
    </source>
</evidence>
<dbReference type="InterPro" id="IPR010342">
    <property type="entry name" value="DUF938"/>
</dbReference>
<dbReference type="PANTHER" id="PTHR20974:SF0">
    <property type="entry name" value="UPF0585 PROTEIN CG18661"/>
    <property type="match status" value="1"/>
</dbReference>
<protein>
    <recommendedName>
        <fullName evidence="3">Methylase</fullName>
    </recommendedName>
</protein>
<keyword evidence="2" id="KW-1185">Reference proteome</keyword>
<dbReference type="SUPFAM" id="SSF53335">
    <property type="entry name" value="S-adenosyl-L-methionine-dependent methyltransferases"/>
    <property type="match status" value="1"/>
</dbReference>
<reference evidence="1 2" key="1">
    <citation type="submission" date="2015-05" db="EMBL/GenBank/DDBJ databases">
        <title>Genome sequencing and analysis of members of genus Stenotrophomonas.</title>
        <authorList>
            <person name="Patil P.P."/>
            <person name="Midha S."/>
            <person name="Patil P.B."/>
        </authorList>
    </citation>
    <scope>NUCLEOTIDE SEQUENCE [LARGE SCALE GENOMIC DNA]</scope>
    <source>
        <strain evidence="1 2">DSM 18941</strain>
    </source>
</reference>
<dbReference type="AlphaFoldDB" id="A0A0R0CFL8"/>
<sequence>MTKPYAESCERNSAPILQVLQRYLGQARSVLEIGSGTGQHAVHFAAALPWLRWQASDHRDHLPGIGLWLDEAGLPNTPPALELQAVVGSGLQPLPPLPVHDDVAGFDAVFTANTLHIMGWEEVQAVSAGLPMLMAPDSLFIAYGPFNYNGAFTSDSNRNFDGWLKARDPRSGIRDFEAVDALARAQQLVLREDVAMPANNRCLVWQRMRG</sequence>
<evidence type="ECO:0000313" key="2">
    <source>
        <dbReference type="Proteomes" id="UP000051863"/>
    </source>
</evidence>
<dbReference type="Gene3D" id="3.40.50.150">
    <property type="entry name" value="Vaccinia Virus protein VP39"/>
    <property type="match status" value="1"/>
</dbReference>
<organism evidence="1 2">
    <name type="scientific">Stenotrophomonas terrae</name>
    <dbReference type="NCBI Taxonomy" id="405446"/>
    <lineage>
        <taxon>Bacteria</taxon>
        <taxon>Pseudomonadati</taxon>
        <taxon>Pseudomonadota</taxon>
        <taxon>Gammaproteobacteria</taxon>
        <taxon>Lysobacterales</taxon>
        <taxon>Lysobacteraceae</taxon>
        <taxon>Stenotrophomonas</taxon>
    </lineage>
</organism>
<comment type="caution">
    <text evidence="1">The sequence shown here is derived from an EMBL/GenBank/DDBJ whole genome shotgun (WGS) entry which is preliminary data.</text>
</comment>
<dbReference type="OrthoDB" id="5563826at2"/>
<dbReference type="PANTHER" id="PTHR20974">
    <property type="entry name" value="UPF0585 PROTEIN CG18661"/>
    <property type="match status" value="1"/>
</dbReference>
<dbReference type="Proteomes" id="UP000051863">
    <property type="component" value="Unassembled WGS sequence"/>
</dbReference>
<dbReference type="EMBL" id="LDJJ01000021">
    <property type="protein sequence ID" value="KRG68572.1"/>
    <property type="molecule type" value="Genomic_DNA"/>
</dbReference>
<dbReference type="InterPro" id="IPR029063">
    <property type="entry name" value="SAM-dependent_MTases_sf"/>
</dbReference>
<name>A0A0R0CFL8_9GAMM</name>